<dbReference type="EMBL" id="ACGP01000094">
    <property type="protein sequence ID" value="EEI25315.1"/>
    <property type="molecule type" value="Genomic_DNA"/>
</dbReference>
<evidence type="ECO:0000313" key="1">
    <source>
        <dbReference type="EMBL" id="EEI25315.1"/>
    </source>
</evidence>
<dbReference type="Proteomes" id="UP000003752">
    <property type="component" value="Unassembled WGS sequence"/>
</dbReference>
<dbReference type="RefSeq" id="WP_003635466.1">
    <property type="nucleotide sequence ID" value="NZ_AZDF01000033.1"/>
</dbReference>
<evidence type="ECO:0000313" key="2">
    <source>
        <dbReference type="Proteomes" id="UP000003752"/>
    </source>
</evidence>
<dbReference type="AlphaFoldDB" id="C0XH49"/>
<comment type="caution">
    <text evidence="1">The sequence shown here is derived from an EMBL/GenBank/DDBJ whole genome shotgun (WGS) entry which is preliminary data.</text>
</comment>
<organism evidence="1 2">
    <name type="scientific">Lentilactobacillus hilgardii (strain ATCC 8290 / DSM 20176 / CCUG 30140 / JCM 1155 / KCTC 3500 / NBRC 15886 / NCIMB 8040 / NRRL B-1843 / 9)</name>
    <dbReference type="NCBI Taxonomy" id="1423757"/>
    <lineage>
        <taxon>Bacteria</taxon>
        <taxon>Bacillati</taxon>
        <taxon>Bacillota</taxon>
        <taxon>Bacilli</taxon>
        <taxon>Lactobacillales</taxon>
        <taxon>Lactobacillaceae</taxon>
        <taxon>Lentilactobacillus</taxon>
    </lineage>
</organism>
<gene>
    <name evidence="1" type="ORF">HMPREF0519_0560</name>
</gene>
<protein>
    <submittedName>
        <fullName evidence="1">Uncharacterized protein</fullName>
    </submittedName>
</protein>
<dbReference type="HOGENOM" id="CLU_3062725_0_0_9"/>
<name>C0XH49_LENH9</name>
<dbReference type="PATRIC" id="fig|1423757.3.peg.1564"/>
<dbReference type="SMR" id="C0XH49"/>
<sequence length="53" mass="6341">MAKKKFKMPKWIRDTLEDVIMIAVLMAARRFHTIGQQLKDQEAVKKHQQEVFQ</sequence>
<keyword evidence="2" id="KW-1185">Reference proteome</keyword>
<proteinExistence type="predicted"/>
<accession>C0XH49</accession>
<reference evidence="1 2" key="1">
    <citation type="submission" date="2009-01" db="EMBL/GenBank/DDBJ databases">
        <authorList>
            <person name="Qin X."/>
            <person name="Bachman B."/>
            <person name="Battles P."/>
            <person name="Bell A."/>
            <person name="Bess C."/>
            <person name="Bickham C."/>
            <person name="Chaboub L."/>
            <person name="Chen D."/>
            <person name="Coyle M."/>
            <person name="Deiros D.R."/>
            <person name="Dinh H."/>
            <person name="Forbes L."/>
            <person name="Fowler G."/>
            <person name="Francisco L."/>
            <person name="Fu Q."/>
            <person name="Gubbala S."/>
            <person name="Hale W."/>
            <person name="Han Y."/>
            <person name="Hemphill L."/>
            <person name="Highlander S.K."/>
            <person name="Hirani K."/>
            <person name="Hogues M."/>
            <person name="Jackson L."/>
            <person name="Jakkamsetti A."/>
            <person name="Javaid M."/>
            <person name="Jiang H."/>
            <person name="Korchina V."/>
            <person name="Kovar C."/>
            <person name="Lara F."/>
            <person name="Lee S."/>
            <person name="Mata R."/>
            <person name="Mathew T."/>
            <person name="Moen C."/>
            <person name="Morales K."/>
            <person name="Munidasa M."/>
            <person name="Nazareth L."/>
            <person name="Ngo R."/>
            <person name="Nguyen L."/>
            <person name="Okwuonu G."/>
            <person name="Ongeri F."/>
            <person name="Patil S."/>
            <person name="Petrosino J."/>
            <person name="Pham C."/>
            <person name="Pham P."/>
            <person name="Pu L.-L."/>
            <person name="Puazo M."/>
            <person name="Raj R."/>
            <person name="Reid J."/>
            <person name="Rouhana J."/>
            <person name="Saada N."/>
            <person name="Shang Y."/>
            <person name="Simmons D."/>
            <person name="Thornton R."/>
            <person name="Warren J."/>
            <person name="Weissenberger G."/>
            <person name="Zhang J."/>
            <person name="Zhang L."/>
            <person name="Zhou C."/>
            <person name="Zhu D."/>
            <person name="Muzny D."/>
            <person name="Worley K."/>
            <person name="Gibbs R."/>
        </authorList>
    </citation>
    <scope>NUCLEOTIDE SEQUENCE [LARGE SCALE GENOMIC DNA]</scope>
    <source>
        <strain evidence="2">ATCC 8290 / DSM 20176 / CCUG 30140 / JCM 1155 / KCTC 3500 / NBRC 15886 / NCIMB 8040 / NRRL B-1843 / 9</strain>
    </source>
</reference>